<sequence>MNKNEMLVAAIENGTVIDHIPSEKTYQVAQLLNLDKLSSTVTIGYNYRSKKLGKKGIIKVEDKWFTDEEISRLSVVAPNIVLNIIRDYEVVEKKTVCTPDEIKGIVKCNNPKCITNNEPMPTYFHVTNGILTCHYCEKEQDINKVELV</sequence>
<evidence type="ECO:0000256" key="3">
    <source>
        <dbReference type="ARBA" id="ARBA00022975"/>
    </source>
</evidence>
<dbReference type="Proteomes" id="UP001200470">
    <property type="component" value="Unassembled WGS sequence"/>
</dbReference>
<evidence type="ECO:0000256" key="4">
    <source>
        <dbReference type="HAMAP-Rule" id="MF_00002"/>
    </source>
</evidence>
<evidence type="ECO:0000259" key="6">
    <source>
        <dbReference type="Pfam" id="PF02748"/>
    </source>
</evidence>
<organism evidence="7 8">
    <name type="scientific">Xylanibacter brevis</name>
    <dbReference type="NCBI Taxonomy" id="83231"/>
    <lineage>
        <taxon>Bacteria</taxon>
        <taxon>Pseudomonadati</taxon>
        <taxon>Bacteroidota</taxon>
        <taxon>Bacteroidia</taxon>
        <taxon>Bacteroidales</taxon>
        <taxon>Prevotellaceae</taxon>
        <taxon>Xylanibacter</taxon>
    </lineage>
</organism>
<comment type="cofactor">
    <cofactor evidence="4">
        <name>Zn(2+)</name>
        <dbReference type="ChEBI" id="CHEBI:29105"/>
    </cofactor>
    <text evidence="4">Binds 1 zinc ion per subunit.</text>
</comment>
<dbReference type="PANTHER" id="PTHR35805">
    <property type="entry name" value="ASPARTATE CARBAMOYLTRANSFERASE REGULATORY CHAIN"/>
    <property type="match status" value="1"/>
</dbReference>
<feature type="binding site" evidence="4">
    <location>
        <position position="108"/>
    </location>
    <ligand>
        <name>Zn(2+)</name>
        <dbReference type="ChEBI" id="CHEBI:29105"/>
    </ligand>
</feature>
<dbReference type="SUPFAM" id="SSF54893">
    <property type="entry name" value="Aspartate carbamoyltransferase, Regulatory-chain, N-terminal domain"/>
    <property type="match status" value="1"/>
</dbReference>
<evidence type="ECO:0000313" key="8">
    <source>
        <dbReference type="Proteomes" id="UP001200470"/>
    </source>
</evidence>
<dbReference type="InterPro" id="IPR002801">
    <property type="entry name" value="Asp_carbamoylTrfase_reg"/>
</dbReference>
<dbReference type="Pfam" id="PF02748">
    <property type="entry name" value="PyrI_C"/>
    <property type="match status" value="1"/>
</dbReference>
<dbReference type="RefSeq" id="WP_094391595.1">
    <property type="nucleotide sequence ID" value="NZ_JADYTN010000008.1"/>
</dbReference>
<dbReference type="HAMAP" id="MF_00002">
    <property type="entry name" value="Asp_carb_tr_reg"/>
    <property type="match status" value="1"/>
</dbReference>
<comment type="subunit">
    <text evidence="4">Contains catalytic and regulatory chains.</text>
</comment>
<feature type="domain" description="Aspartate carbamoyltransferase regulatory subunit N-terminal" evidence="5">
    <location>
        <begin position="7"/>
        <end position="96"/>
    </location>
</feature>
<dbReference type="Gene3D" id="3.30.70.140">
    <property type="entry name" value="Aspartate carbamoyltransferase regulatory subunit, N-terminal domain"/>
    <property type="match status" value="1"/>
</dbReference>
<evidence type="ECO:0000256" key="2">
    <source>
        <dbReference type="ARBA" id="ARBA00022833"/>
    </source>
</evidence>
<comment type="similarity">
    <text evidence="4">Belongs to the PyrI family.</text>
</comment>
<feature type="domain" description="Aspartate carbamoyltransferase regulatory subunit C-terminal" evidence="6">
    <location>
        <begin position="101"/>
        <end position="144"/>
    </location>
</feature>
<evidence type="ECO:0000313" key="7">
    <source>
        <dbReference type="EMBL" id="MCF2563488.1"/>
    </source>
</evidence>
<dbReference type="EMBL" id="JADYTN010000008">
    <property type="protein sequence ID" value="MCF2563488.1"/>
    <property type="molecule type" value="Genomic_DNA"/>
</dbReference>
<keyword evidence="3 4" id="KW-0665">Pyrimidine biosynthesis</keyword>
<proteinExistence type="inferred from homology"/>
<dbReference type="Pfam" id="PF01948">
    <property type="entry name" value="PyrI"/>
    <property type="match status" value="1"/>
</dbReference>
<evidence type="ECO:0000259" key="5">
    <source>
        <dbReference type="Pfam" id="PF01948"/>
    </source>
</evidence>
<name>A0ABS9CES0_9BACT</name>
<dbReference type="InterPro" id="IPR020545">
    <property type="entry name" value="Asp_carbamoyltransf_reg_N"/>
</dbReference>
<reference evidence="7 8" key="1">
    <citation type="submission" date="2020-12" db="EMBL/GenBank/DDBJ databases">
        <title>Whole genome sequences of gut porcine anaerobes.</title>
        <authorList>
            <person name="Kubasova T."/>
            <person name="Jahodarova E."/>
            <person name="Rychlik I."/>
        </authorList>
    </citation>
    <scope>NUCLEOTIDE SEQUENCE [LARGE SCALE GENOMIC DNA]</scope>
    <source>
        <strain evidence="7 8">An925</strain>
    </source>
</reference>
<dbReference type="InterPro" id="IPR036793">
    <property type="entry name" value="Asp_carbatrfase_reg_N_sf"/>
</dbReference>
<feature type="binding site" evidence="4">
    <location>
        <position position="133"/>
    </location>
    <ligand>
        <name>Zn(2+)</name>
        <dbReference type="ChEBI" id="CHEBI:29105"/>
    </ligand>
</feature>
<dbReference type="Gene3D" id="2.30.30.20">
    <property type="entry name" value="Aspartate carbamoyltransferase regulatory subunit, C-terminal domain"/>
    <property type="match status" value="1"/>
</dbReference>
<gene>
    <name evidence="4" type="primary">pyrI</name>
    <name evidence="7" type="ORF">I6E12_05105</name>
</gene>
<evidence type="ECO:0000256" key="1">
    <source>
        <dbReference type="ARBA" id="ARBA00022723"/>
    </source>
</evidence>
<comment type="caution">
    <text evidence="7">The sequence shown here is derived from an EMBL/GenBank/DDBJ whole genome shotgun (WGS) entry which is preliminary data.</text>
</comment>
<dbReference type="PANTHER" id="PTHR35805:SF1">
    <property type="entry name" value="ASPARTATE CARBAMOYLTRANSFERASE REGULATORY CHAIN"/>
    <property type="match status" value="1"/>
</dbReference>
<dbReference type="InterPro" id="IPR020542">
    <property type="entry name" value="Asp_carbamoyltrfase_reg_C"/>
</dbReference>
<dbReference type="SUPFAM" id="SSF57825">
    <property type="entry name" value="Aspartate carbamoyltransferase, Regulatory-chain, C-terminal domain"/>
    <property type="match status" value="1"/>
</dbReference>
<protein>
    <recommendedName>
        <fullName evidence="4">Aspartate carbamoyltransferase regulatory chain</fullName>
    </recommendedName>
</protein>
<feature type="binding site" evidence="4">
    <location>
        <position position="136"/>
    </location>
    <ligand>
        <name>Zn(2+)</name>
        <dbReference type="ChEBI" id="CHEBI:29105"/>
    </ligand>
</feature>
<feature type="binding site" evidence="4">
    <location>
        <position position="113"/>
    </location>
    <ligand>
        <name>Zn(2+)</name>
        <dbReference type="ChEBI" id="CHEBI:29105"/>
    </ligand>
</feature>
<dbReference type="InterPro" id="IPR036792">
    <property type="entry name" value="Asp_carbatrfase_reg_C_sf"/>
</dbReference>
<keyword evidence="2 4" id="KW-0862">Zinc</keyword>
<comment type="function">
    <text evidence="4">Involved in allosteric regulation of aspartate carbamoyltransferase.</text>
</comment>
<accession>A0ABS9CES0</accession>
<keyword evidence="8" id="KW-1185">Reference proteome</keyword>
<keyword evidence="1 4" id="KW-0479">Metal-binding</keyword>